<keyword evidence="6" id="KW-0130">Cell adhesion</keyword>
<dbReference type="InterPro" id="IPR038678">
    <property type="entry name" value="Spondin_N_sf"/>
</dbReference>
<dbReference type="PANTHER" id="PTHR11311">
    <property type="entry name" value="SPONDIN"/>
    <property type="match status" value="1"/>
</dbReference>
<feature type="chain" id="PRO_5011116388" description="Spondin domain-containing protein" evidence="9">
    <location>
        <begin position="18"/>
        <end position="411"/>
    </location>
</feature>
<dbReference type="InterPro" id="IPR036383">
    <property type="entry name" value="TSP1_rpt_sf"/>
</dbReference>
<feature type="signal peptide" evidence="9">
    <location>
        <begin position="1"/>
        <end position="17"/>
    </location>
</feature>
<dbReference type="Gene3D" id="2.60.40.2130">
    <property type="entry name" value="F-spondin domain"/>
    <property type="match status" value="1"/>
</dbReference>
<protein>
    <recommendedName>
        <fullName evidence="10">Spondin domain-containing protein</fullName>
    </recommendedName>
</protein>
<proteinExistence type="predicted"/>
<sequence length="411" mass="46659">MVAILFLFVTWSTYCTGCDLDTAVYKVTVKFLWCETNFPKDYPLNQPKAQWSPLFGQSHNSSYHLYRVGEVASEAMRNFALFGKPEELLNQGDGDERVYDQFLAPAVGDGTGETGNIVFLDGEYSLISVACRLIPSPDWFIGVDSLELCVDSSWVDQITLDLEPLDVGAASGLSFTAPHWESFQPVSKHRPQQPSHPSAAFYYPELRELPPIAKIEFLKIKEYSIREQNDMIREELFNNIKMKEKSMNSPRRKVNLVENYVKYDTTRNYADLKNLEEDEVARPGYKQDDSNVLVVTKSPLMENSKEYGAGLSSNDDVVLAVANGRRFGLGRHLPRHFRSRLHHAVNKLQPQDCLVSDWGSWSSCSVTCGVGDQYRSRYVIRQNTRDGRDCPPLADVRRCKNFNSCTRGDGY</sequence>
<dbReference type="SMART" id="SM00209">
    <property type="entry name" value="TSP1"/>
    <property type="match status" value="1"/>
</dbReference>
<keyword evidence="12" id="KW-1185">Reference proteome</keyword>
<evidence type="ECO:0000313" key="12">
    <source>
        <dbReference type="Proteomes" id="UP000007151"/>
    </source>
</evidence>
<evidence type="ECO:0000313" key="11">
    <source>
        <dbReference type="EMBL" id="OWR47220.1"/>
    </source>
</evidence>
<gene>
    <name evidence="11" type="ORF">KGM_200972</name>
</gene>
<evidence type="ECO:0000256" key="1">
    <source>
        <dbReference type="ARBA" id="ARBA00004498"/>
    </source>
</evidence>
<dbReference type="InParanoid" id="A0A212F0F8"/>
<dbReference type="Pfam" id="PF19028">
    <property type="entry name" value="TSP1_spondin"/>
    <property type="match status" value="1"/>
</dbReference>
<dbReference type="InterPro" id="IPR009465">
    <property type="entry name" value="Spondin_N"/>
</dbReference>
<dbReference type="eggNOG" id="KOG3539">
    <property type="taxonomic scope" value="Eukaryota"/>
</dbReference>
<dbReference type="SUPFAM" id="SSF82895">
    <property type="entry name" value="TSP-1 type 1 repeat"/>
    <property type="match status" value="1"/>
</dbReference>
<keyword evidence="3" id="KW-0272">Extracellular matrix</keyword>
<dbReference type="AlphaFoldDB" id="A0A212F0F8"/>
<dbReference type="EMBL" id="AGBW02011095">
    <property type="protein sequence ID" value="OWR47220.1"/>
    <property type="molecule type" value="Genomic_DNA"/>
</dbReference>
<feature type="domain" description="Spondin" evidence="10">
    <location>
        <begin position="13"/>
        <end position="200"/>
    </location>
</feature>
<reference evidence="11 12" key="1">
    <citation type="journal article" date="2011" name="Cell">
        <title>The monarch butterfly genome yields insights into long-distance migration.</title>
        <authorList>
            <person name="Zhan S."/>
            <person name="Merlin C."/>
            <person name="Boore J.L."/>
            <person name="Reppert S.M."/>
        </authorList>
    </citation>
    <scope>NUCLEOTIDE SEQUENCE [LARGE SCALE GENOMIC DNA]</scope>
    <source>
        <strain evidence="11">F-2</strain>
    </source>
</reference>
<evidence type="ECO:0000256" key="8">
    <source>
        <dbReference type="ARBA" id="ARBA00023180"/>
    </source>
</evidence>
<name>A0A212F0F8_DANPL</name>
<evidence type="ECO:0000256" key="6">
    <source>
        <dbReference type="ARBA" id="ARBA00022889"/>
    </source>
</evidence>
<comment type="subcellular location">
    <subcellularLocation>
        <location evidence="1">Secreted</location>
        <location evidence="1">Extracellular space</location>
        <location evidence="1">Extracellular matrix</location>
    </subcellularLocation>
</comment>
<dbReference type="GO" id="GO:0005886">
    <property type="term" value="C:plasma membrane"/>
    <property type="evidence" value="ECO:0007669"/>
    <property type="project" value="TreeGrafter"/>
</dbReference>
<accession>A0A212F0F8</accession>
<dbReference type="Pfam" id="PF06468">
    <property type="entry name" value="Spond_N"/>
    <property type="match status" value="1"/>
</dbReference>
<dbReference type="PANTHER" id="PTHR11311:SF15">
    <property type="entry name" value="SPONDIN-2"/>
    <property type="match status" value="1"/>
</dbReference>
<dbReference type="KEGG" id="dpl:KGM_200972"/>
<keyword evidence="4" id="KW-0479">Metal-binding</keyword>
<dbReference type="GO" id="GO:0030036">
    <property type="term" value="P:actin cytoskeleton organization"/>
    <property type="evidence" value="ECO:0007669"/>
    <property type="project" value="TreeGrafter"/>
</dbReference>
<keyword evidence="7" id="KW-1015">Disulfide bond</keyword>
<dbReference type="InterPro" id="IPR000884">
    <property type="entry name" value="TSP1_rpt"/>
</dbReference>
<evidence type="ECO:0000256" key="2">
    <source>
        <dbReference type="ARBA" id="ARBA00022525"/>
    </source>
</evidence>
<dbReference type="Gene3D" id="2.20.100.10">
    <property type="entry name" value="Thrombospondin type-1 (TSP1) repeat"/>
    <property type="match status" value="1"/>
</dbReference>
<evidence type="ECO:0000256" key="4">
    <source>
        <dbReference type="ARBA" id="ARBA00022723"/>
    </source>
</evidence>
<dbReference type="FunFam" id="2.20.100.10:FF:000027">
    <property type="entry name" value="Thrombospondin type 1 domain containing 7A"/>
    <property type="match status" value="1"/>
</dbReference>
<dbReference type="PROSITE" id="PS51020">
    <property type="entry name" value="SPONDIN"/>
    <property type="match status" value="1"/>
</dbReference>
<dbReference type="GO" id="GO:0007155">
    <property type="term" value="P:cell adhesion"/>
    <property type="evidence" value="ECO:0007669"/>
    <property type="project" value="UniProtKB-KW"/>
</dbReference>
<keyword evidence="2" id="KW-0964">Secreted</keyword>
<evidence type="ECO:0000256" key="5">
    <source>
        <dbReference type="ARBA" id="ARBA00022729"/>
    </source>
</evidence>
<evidence type="ECO:0000256" key="9">
    <source>
        <dbReference type="SAM" id="SignalP"/>
    </source>
</evidence>
<organism evidence="11 12">
    <name type="scientific">Danaus plexippus plexippus</name>
    <dbReference type="NCBI Taxonomy" id="278856"/>
    <lineage>
        <taxon>Eukaryota</taxon>
        <taxon>Metazoa</taxon>
        <taxon>Ecdysozoa</taxon>
        <taxon>Arthropoda</taxon>
        <taxon>Hexapoda</taxon>
        <taxon>Insecta</taxon>
        <taxon>Pterygota</taxon>
        <taxon>Neoptera</taxon>
        <taxon>Endopterygota</taxon>
        <taxon>Lepidoptera</taxon>
        <taxon>Glossata</taxon>
        <taxon>Ditrysia</taxon>
        <taxon>Papilionoidea</taxon>
        <taxon>Nymphalidae</taxon>
        <taxon>Danainae</taxon>
        <taxon>Danaini</taxon>
        <taxon>Danaina</taxon>
        <taxon>Danaus</taxon>
        <taxon>Danaus</taxon>
    </lineage>
</organism>
<keyword evidence="5 9" id="KW-0732">Signal</keyword>
<evidence type="ECO:0000256" key="7">
    <source>
        <dbReference type="ARBA" id="ARBA00023157"/>
    </source>
</evidence>
<comment type="caution">
    <text evidence="11">The sequence shown here is derived from an EMBL/GenBank/DDBJ whole genome shotgun (WGS) entry which is preliminary data.</text>
</comment>
<evidence type="ECO:0000256" key="3">
    <source>
        <dbReference type="ARBA" id="ARBA00022530"/>
    </source>
</evidence>
<dbReference type="InterPro" id="IPR051418">
    <property type="entry name" value="Spondin/Thrombospondin_T1"/>
</dbReference>
<dbReference type="Proteomes" id="UP000007151">
    <property type="component" value="Unassembled WGS sequence"/>
</dbReference>
<dbReference type="GO" id="GO:0046872">
    <property type="term" value="F:metal ion binding"/>
    <property type="evidence" value="ECO:0007669"/>
    <property type="project" value="UniProtKB-KW"/>
</dbReference>
<evidence type="ECO:0000259" key="10">
    <source>
        <dbReference type="PROSITE" id="PS51020"/>
    </source>
</evidence>
<keyword evidence="8" id="KW-0325">Glycoprotein</keyword>
<dbReference type="InterPro" id="IPR044004">
    <property type="entry name" value="TSP1_spondin_dom"/>
</dbReference>
<dbReference type="NCBIfam" id="NF038123">
    <property type="entry name" value="NF038123_dom"/>
    <property type="match status" value="1"/>
</dbReference>
<dbReference type="PROSITE" id="PS50092">
    <property type="entry name" value="TSP1"/>
    <property type="match status" value="1"/>
</dbReference>